<dbReference type="EMBL" id="VFMM01000001">
    <property type="protein sequence ID" value="TQJ18475.1"/>
    <property type="molecule type" value="Genomic_DNA"/>
</dbReference>
<dbReference type="RefSeq" id="WP_141855744.1">
    <property type="nucleotide sequence ID" value="NZ_BAAAKA010000028.1"/>
</dbReference>
<comment type="caution">
    <text evidence="1">The sequence shown here is derived from an EMBL/GenBank/DDBJ whole genome shotgun (WGS) entry which is preliminary data.</text>
</comment>
<keyword evidence="2" id="KW-1185">Reference proteome</keyword>
<proteinExistence type="predicted"/>
<organism evidence="1 2">
    <name type="scientific">Kribbella jejuensis</name>
    <dbReference type="NCBI Taxonomy" id="236068"/>
    <lineage>
        <taxon>Bacteria</taxon>
        <taxon>Bacillati</taxon>
        <taxon>Actinomycetota</taxon>
        <taxon>Actinomycetes</taxon>
        <taxon>Propionibacteriales</taxon>
        <taxon>Kribbellaceae</taxon>
        <taxon>Kribbella</taxon>
    </lineage>
</organism>
<sequence length="87" mass="9989">MSPVRKPSPAQLAARYRRLDQAMYAVFSDVLDYCEDIRVQAEQRLGTTDEDLVITDAEYGKALDVFGEVMDIKTRIQNFRTTWIGDN</sequence>
<dbReference type="OrthoDB" id="3830055at2"/>
<accession>A0A542ET42</accession>
<gene>
    <name evidence="1" type="ORF">FB475_2611</name>
</gene>
<evidence type="ECO:0000313" key="2">
    <source>
        <dbReference type="Proteomes" id="UP000316298"/>
    </source>
</evidence>
<dbReference type="Proteomes" id="UP000316298">
    <property type="component" value="Unassembled WGS sequence"/>
</dbReference>
<dbReference type="AlphaFoldDB" id="A0A542ET42"/>
<name>A0A542ET42_9ACTN</name>
<evidence type="ECO:0000313" key="1">
    <source>
        <dbReference type="EMBL" id="TQJ18475.1"/>
    </source>
</evidence>
<protein>
    <submittedName>
        <fullName evidence="1">Uncharacterized protein</fullName>
    </submittedName>
</protein>
<reference evidence="1 2" key="1">
    <citation type="submission" date="2019-06" db="EMBL/GenBank/DDBJ databases">
        <title>Sequencing the genomes of 1000 actinobacteria strains.</title>
        <authorList>
            <person name="Klenk H.-P."/>
        </authorList>
    </citation>
    <scope>NUCLEOTIDE SEQUENCE [LARGE SCALE GENOMIC DNA]</scope>
    <source>
        <strain evidence="1 2">DSM 17305</strain>
    </source>
</reference>